<evidence type="ECO:0000256" key="1">
    <source>
        <dbReference type="ARBA" id="ARBA00006186"/>
    </source>
</evidence>
<reference evidence="3 4" key="1">
    <citation type="submission" date="2024-02" db="EMBL/GenBank/DDBJ databases">
        <authorList>
            <person name="Daric V."/>
            <person name="Darras S."/>
        </authorList>
    </citation>
    <scope>NUCLEOTIDE SEQUENCE [LARGE SCALE GENOMIC DNA]</scope>
</reference>
<feature type="region of interest" description="Disordered" evidence="2">
    <location>
        <begin position="70"/>
        <end position="96"/>
    </location>
</feature>
<evidence type="ECO:0000313" key="3">
    <source>
        <dbReference type="EMBL" id="CAK8675231.1"/>
    </source>
</evidence>
<comment type="similarity">
    <text evidence="1">Belongs to the IER family.</text>
</comment>
<evidence type="ECO:0000256" key="2">
    <source>
        <dbReference type="SAM" id="MobiDB-lite"/>
    </source>
</evidence>
<gene>
    <name evidence="3" type="ORF">CVLEPA_LOCUS4831</name>
</gene>
<sequence>MILNMDAELQYLISISMDKMTSCASSISTVCDRRKPRGMELRKALLIARFLQEVRCAYFSEDYESVAITSKETHSGHPEKYSKIDENENHSKSTDDIRCEESRANLENFGLTHSTSAVSSCVTNSDVVVSRISQLTYPCSVSVSNEQFIYCQNAKSLAVEMDGNTCGDDDEIPIAYEEIEISTIYEVCSSNDEQKLPSEELTMIPYQSKKRQDEPVSDGILTRWPSTQSCDIVRTCSEPVTNPTRYGTKKITTTCPLPKKKRPLPKEFLDDAESSTCAYKSRRTDFEHTDSKISTKSTPISTSNTFSMASRSQVSTVDVMFNAKVPSNPKVVVQMTGSLDSYTPITCSEVYLEKRLNDLSARRFQITA</sequence>
<comment type="caution">
    <text evidence="3">The sequence shown here is derived from an EMBL/GenBank/DDBJ whole genome shotgun (WGS) entry which is preliminary data.</text>
</comment>
<name>A0ABP0F8X4_CLALP</name>
<dbReference type="PANTHER" id="PTHR15895">
    <property type="entry name" value="IMMEDIATE EARLY RESPONSE GENE"/>
    <property type="match status" value="1"/>
</dbReference>
<dbReference type="InterPro" id="IPR008653">
    <property type="entry name" value="IER"/>
</dbReference>
<organism evidence="3 4">
    <name type="scientific">Clavelina lepadiformis</name>
    <name type="common">Light-bulb sea squirt</name>
    <name type="synonym">Ascidia lepadiformis</name>
    <dbReference type="NCBI Taxonomy" id="159417"/>
    <lineage>
        <taxon>Eukaryota</taxon>
        <taxon>Metazoa</taxon>
        <taxon>Chordata</taxon>
        <taxon>Tunicata</taxon>
        <taxon>Ascidiacea</taxon>
        <taxon>Aplousobranchia</taxon>
        <taxon>Clavelinidae</taxon>
        <taxon>Clavelina</taxon>
    </lineage>
</organism>
<dbReference type="EMBL" id="CAWYQH010000013">
    <property type="protein sequence ID" value="CAK8675231.1"/>
    <property type="molecule type" value="Genomic_DNA"/>
</dbReference>
<evidence type="ECO:0000313" key="4">
    <source>
        <dbReference type="Proteomes" id="UP001642483"/>
    </source>
</evidence>
<proteinExistence type="inferred from homology"/>
<keyword evidence="4" id="KW-1185">Reference proteome</keyword>
<accession>A0ABP0F8X4</accession>
<protein>
    <submittedName>
        <fullName evidence="3">Uncharacterized protein</fullName>
    </submittedName>
</protein>
<dbReference type="Proteomes" id="UP001642483">
    <property type="component" value="Unassembled WGS sequence"/>
</dbReference>
<feature type="compositionally biased region" description="Basic and acidic residues" evidence="2">
    <location>
        <begin position="71"/>
        <end position="96"/>
    </location>
</feature>